<name>A0A2H1VLA5_SPOFR</name>
<gene>
    <name evidence="2" type="ORF">SFRICE_018237</name>
</gene>
<protein>
    <submittedName>
        <fullName evidence="2">SFRICE_018237</fullName>
    </submittedName>
</protein>
<reference evidence="2" key="1">
    <citation type="submission" date="2016-07" db="EMBL/GenBank/DDBJ databases">
        <authorList>
            <person name="Bretaudeau A."/>
        </authorList>
    </citation>
    <scope>NUCLEOTIDE SEQUENCE</scope>
    <source>
        <strain evidence="2">Rice</strain>
        <tissue evidence="2">Whole body</tissue>
    </source>
</reference>
<evidence type="ECO:0000313" key="2">
    <source>
        <dbReference type="EMBL" id="SOQ41639.1"/>
    </source>
</evidence>
<sequence>MGKIGKGASGNLIHNAVVVSLRCTLDSNNEKRRGRLEKQHSFIDNANPVKSVSPPMIILFSCFSLENTFFFYKPHGARDLSNECKTVEIGSKPGELRFATNDFSWFPTYLLIFILNFLYYKPHGARDLSNELKTVKIGYYDCTVGAVAGQPAAALRVAGSIPARSNSLCDPQIVVSGLGVMEKNHLLTSLARARRESVRLLLTKNHPVPTIAFRTGAPNSTFERQSKYNNINNVCLSVSPLVALFARSKVRENHPMSSPRMPWARRDGVSDSY</sequence>
<dbReference type="EMBL" id="ODYU01003203">
    <property type="protein sequence ID" value="SOQ41639.1"/>
    <property type="molecule type" value="Genomic_DNA"/>
</dbReference>
<evidence type="ECO:0000256" key="1">
    <source>
        <dbReference type="SAM" id="MobiDB-lite"/>
    </source>
</evidence>
<proteinExistence type="predicted"/>
<dbReference type="AlphaFoldDB" id="A0A2H1VLA5"/>
<accession>A0A2H1VLA5</accession>
<feature type="compositionally biased region" description="Basic and acidic residues" evidence="1">
    <location>
        <begin position="264"/>
        <end position="273"/>
    </location>
</feature>
<organism evidence="2">
    <name type="scientific">Spodoptera frugiperda</name>
    <name type="common">Fall armyworm</name>
    <dbReference type="NCBI Taxonomy" id="7108"/>
    <lineage>
        <taxon>Eukaryota</taxon>
        <taxon>Metazoa</taxon>
        <taxon>Ecdysozoa</taxon>
        <taxon>Arthropoda</taxon>
        <taxon>Hexapoda</taxon>
        <taxon>Insecta</taxon>
        <taxon>Pterygota</taxon>
        <taxon>Neoptera</taxon>
        <taxon>Endopterygota</taxon>
        <taxon>Lepidoptera</taxon>
        <taxon>Glossata</taxon>
        <taxon>Ditrysia</taxon>
        <taxon>Noctuoidea</taxon>
        <taxon>Noctuidae</taxon>
        <taxon>Amphipyrinae</taxon>
        <taxon>Spodoptera</taxon>
    </lineage>
</organism>
<feature type="region of interest" description="Disordered" evidence="1">
    <location>
        <begin position="253"/>
        <end position="273"/>
    </location>
</feature>